<dbReference type="Proteomes" id="UP000380867">
    <property type="component" value="Unassembled WGS sequence"/>
</dbReference>
<dbReference type="GO" id="GO:0008658">
    <property type="term" value="F:penicillin binding"/>
    <property type="evidence" value="ECO:0007669"/>
    <property type="project" value="InterPro"/>
</dbReference>
<evidence type="ECO:0000313" key="18">
    <source>
        <dbReference type="EMBL" id="KAA1395704.1"/>
    </source>
</evidence>
<dbReference type="GO" id="GO:0009252">
    <property type="term" value="P:peptidoglycan biosynthetic process"/>
    <property type="evidence" value="ECO:0007669"/>
    <property type="project" value="UniProtKB-KW"/>
</dbReference>
<dbReference type="GO" id="GO:0008360">
    <property type="term" value="P:regulation of cell shape"/>
    <property type="evidence" value="ECO:0007669"/>
    <property type="project" value="UniProtKB-KW"/>
</dbReference>
<comment type="caution">
    <text evidence="18">The sequence shown here is derived from an EMBL/GenBank/DDBJ whole genome shotgun (WGS) entry which is preliminary data.</text>
</comment>
<dbReference type="Gene3D" id="3.40.710.10">
    <property type="entry name" value="DD-peptidase/beta-lactamase superfamily"/>
    <property type="match status" value="1"/>
</dbReference>
<evidence type="ECO:0000256" key="2">
    <source>
        <dbReference type="ARBA" id="ARBA00007739"/>
    </source>
</evidence>
<keyword evidence="3" id="KW-0121">Carboxypeptidase</keyword>
<evidence type="ECO:0000256" key="3">
    <source>
        <dbReference type="ARBA" id="ARBA00022645"/>
    </source>
</evidence>
<gene>
    <name evidence="18" type="ORF">ESP70_016305</name>
</gene>
<evidence type="ECO:0000256" key="12">
    <source>
        <dbReference type="ARBA" id="ARBA00034000"/>
    </source>
</evidence>
<evidence type="ECO:0000256" key="1">
    <source>
        <dbReference type="ARBA" id="ARBA00007090"/>
    </source>
</evidence>
<dbReference type="FunFam" id="1.10.3810.10:FF:000001">
    <property type="entry name" value="Penicillin-binding protein 1A"/>
    <property type="match status" value="1"/>
</dbReference>
<feature type="domain" description="Glycosyl transferase family 51" evidence="17">
    <location>
        <begin position="90"/>
        <end position="265"/>
    </location>
</feature>
<evidence type="ECO:0000256" key="15">
    <source>
        <dbReference type="SAM" id="Phobius"/>
    </source>
</evidence>
<keyword evidence="15" id="KW-0812">Transmembrane</keyword>
<dbReference type="InterPro" id="IPR012338">
    <property type="entry name" value="Beta-lactam/transpept-like"/>
</dbReference>
<evidence type="ECO:0000256" key="11">
    <source>
        <dbReference type="ARBA" id="ARBA00023316"/>
    </source>
</evidence>
<dbReference type="AlphaFoldDB" id="A0A5M4FBF9"/>
<feature type="region of interest" description="Disordered" evidence="14">
    <location>
        <begin position="1"/>
        <end position="20"/>
    </location>
</feature>
<dbReference type="EMBL" id="SDPQ02000003">
    <property type="protein sequence ID" value="KAA1395704.1"/>
    <property type="molecule type" value="Genomic_DNA"/>
</dbReference>
<comment type="similarity">
    <text evidence="2">In the N-terminal section; belongs to the glycosyltransferase 51 family.</text>
</comment>
<comment type="catalytic activity">
    <reaction evidence="13">
        <text>[GlcNAc-(1-&gt;4)-Mur2Ac(oyl-L-Ala-gamma-D-Glu-L-Lys-D-Ala-D-Ala)](n)-di-trans,octa-cis-undecaprenyl diphosphate + beta-D-GlcNAc-(1-&gt;4)-Mur2Ac(oyl-L-Ala-gamma-D-Glu-L-Lys-D-Ala-D-Ala)-di-trans,octa-cis-undecaprenyl diphosphate = [GlcNAc-(1-&gt;4)-Mur2Ac(oyl-L-Ala-gamma-D-Glu-L-Lys-D-Ala-D-Ala)](n+1)-di-trans,octa-cis-undecaprenyl diphosphate + di-trans,octa-cis-undecaprenyl diphosphate + H(+)</text>
        <dbReference type="Rhea" id="RHEA:23708"/>
        <dbReference type="Rhea" id="RHEA-COMP:9602"/>
        <dbReference type="Rhea" id="RHEA-COMP:9603"/>
        <dbReference type="ChEBI" id="CHEBI:15378"/>
        <dbReference type="ChEBI" id="CHEBI:58405"/>
        <dbReference type="ChEBI" id="CHEBI:60033"/>
        <dbReference type="ChEBI" id="CHEBI:78435"/>
        <dbReference type="EC" id="2.4.99.28"/>
    </reaction>
</comment>
<evidence type="ECO:0000313" key="19">
    <source>
        <dbReference type="Proteomes" id="UP000380867"/>
    </source>
</evidence>
<dbReference type="Pfam" id="PF00912">
    <property type="entry name" value="Transgly"/>
    <property type="match status" value="1"/>
</dbReference>
<dbReference type="InterPro" id="IPR050396">
    <property type="entry name" value="Glycosyltr_51/Transpeptidase"/>
</dbReference>
<dbReference type="OrthoDB" id="9766909at2"/>
<protein>
    <submittedName>
        <fullName evidence="18">Penicillin-binding protein</fullName>
    </submittedName>
</protein>
<keyword evidence="15" id="KW-0472">Membrane</keyword>
<dbReference type="InterPro" id="IPR023346">
    <property type="entry name" value="Lysozyme-like_dom_sf"/>
</dbReference>
<keyword evidence="6" id="KW-0808">Transferase</keyword>
<dbReference type="GO" id="GO:0030288">
    <property type="term" value="C:outer membrane-bounded periplasmic space"/>
    <property type="evidence" value="ECO:0007669"/>
    <property type="project" value="TreeGrafter"/>
</dbReference>
<feature type="region of interest" description="Disordered" evidence="14">
    <location>
        <begin position="669"/>
        <end position="715"/>
    </location>
</feature>
<evidence type="ECO:0000256" key="6">
    <source>
        <dbReference type="ARBA" id="ARBA00022679"/>
    </source>
</evidence>
<evidence type="ECO:0000256" key="7">
    <source>
        <dbReference type="ARBA" id="ARBA00022801"/>
    </source>
</evidence>
<dbReference type="SUPFAM" id="SSF53955">
    <property type="entry name" value="Lysozyme-like"/>
    <property type="match status" value="1"/>
</dbReference>
<dbReference type="SUPFAM" id="SSF56601">
    <property type="entry name" value="beta-lactamase/transpeptidase-like"/>
    <property type="match status" value="1"/>
</dbReference>
<accession>A0A5M4FBF9</accession>
<feature type="transmembrane region" description="Helical" evidence="15">
    <location>
        <begin position="44"/>
        <end position="64"/>
    </location>
</feature>
<dbReference type="Pfam" id="PF00905">
    <property type="entry name" value="Transpeptidase"/>
    <property type="match status" value="1"/>
</dbReference>
<keyword evidence="15" id="KW-1133">Transmembrane helix</keyword>
<comment type="catalytic activity">
    <reaction evidence="12">
        <text>Preferential cleavage: (Ac)2-L-Lys-D-Ala-|-D-Ala. Also transpeptidation of peptidyl-alanyl moieties that are N-acyl substituents of D-alanine.</text>
        <dbReference type="EC" id="3.4.16.4"/>
    </reaction>
</comment>
<dbReference type="InterPro" id="IPR036950">
    <property type="entry name" value="PBP_transglycosylase"/>
</dbReference>
<keyword evidence="9" id="KW-0573">Peptidoglycan synthesis</keyword>
<dbReference type="InterPro" id="IPR001460">
    <property type="entry name" value="PCN-bd_Tpept"/>
</dbReference>
<reference evidence="18" key="1">
    <citation type="submission" date="2019-09" db="EMBL/GenBank/DDBJ databases">
        <authorList>
            <person name="Li J."/>
        </authorList>
    </citation>
    <scope>NUCLEOTIDE SEQUENCE [LARGE SCALE GENOMIC DNA]</scope>
    <source>
        <strain evidence="18">JCM 14732</strain>
    </source>
</reference>
<evidence type="ECO:0000256" key="14">
    <source>
        <dbReference type="SAM" id="MobiDB-lite"/>
    </source>
</evidence>
<keyword evidence="4" id="KW-0645">Protease</keyword>
<dbReference type="GO" id="GO:0008955">
    <property type="term" value="F:peptidoglycan glycosyltransferase activity"/>
    <property type="evidence" value="ECO:0007669"/>
    <property type="project" value="UniProtKB-EC"/>
</dbReference>
<evidence type="ECO:0000256" key="4">
    <source>
        <dbReference type="ARBA" id="ARBA00022670"/>
    </source>
</evidence>
<keyword evidence="19" id="KW-1185">Reference proteome</keyword>
<sequence length="801" mass="86772">MEVDGPLPAQRKKVASPDAGGGRLKAFTRKIGGRGPWWLKTIRWVSLLGVLGVVFLAATFFILYRSISIPSENAAFQTQTTKVYYSDGKHVLGTFATQDRESIGIDDIPASMQAAAIAAEDRTFYTNRGIDIKGIIRAARNNATSGQIQGGGSTITQQYVKILYLTQEQSYKRKVKEAILSIKIHNQLSKKQILEGYLNTIYFGNGAYGVEVASRTYFDKPASQLNYAQSAFLATIINSPTYYDPYAEGAKDRIQPRFNYVLAGMVKDGAITQEQASKFSDHLPKFAPKREVNRFSGSKGYLLQLVKEKMDDLEFTPQEVDGAGLRITTTFNYRKQKDAIAAIKAYRPSGHKQLHQSLVSIKPGTGAVQAMYAGRDYLKNQFNWATERTQPGSTFKAFAVIAALENGYSLKTKLNGESPLIINGKAVTENQGDSGGESFGNVPLSFATQKSINTAFVDLMDQMTDGPEKTLQAAAQAGIPSGPLDRLRQDGPPLVTPLGIEPVAPVDMANAYATIAAQGKRAEWYVIESVKDVHGKTEYKHKVKTEQTIPKDVAADTISAMQKVVNSGPAGTGSNAKTICPTAGKTGTATAGPTNNQHVSSSWFAGYTPKLATAVMYNRGQLGNGDLEGYMIPFFGGQIPAKTFQAYMNSALEGTDCGTFPKAANIKSTKGTTYKKPPPKCSSDEQLNSNKTECVAKPKPTPTQERCGPNEQPDGNLGCEPVTPVTCDPPQVLDPKTNTCVTPEPTDPQQNKAACEAAGGSWNIFDDPRCTLPQNNGWVFLLPLAGLLGLRRPEDDELEEG</sequence>
<feature type="domain" description="Penicillin-binding protein transpeptidase" evidence="16">
    <location>
        <begin position="359"/>
        <end position="621"/>
    </location>
</feature>
<evidence type="ECO:0000256" key="5">
    <source>
        <dbReference type="ARBA" id="ARBA00022676"/>
    </source>
</evidence>
<evidence type="ECO:0000256" key="13">
    <source>
        <dbReference type="ARBA" id="ARBA00049902"/>
    </source>
</evidence>
<dbReference type="GO" id="GO:0071555">
    <property type="term" value="P:cell wall organization"/>
    <property type="evidence" value="ECO:0007669"/>
    <property type="project" value="UniProtKB-KW"/>
</dbReference>
<dbReference type="PANTHER" id="PTHR32282:SF34">
    <property type="entry name" value="PENICILLIN-BINDING PROTEIN 1A"/>
    <property type="match status" value="1"/>
</dbReference>
<keyword evidence="11" id="KW-0961">Cell wall biogenesis/degradation</keyword>
<keyword evidence="5" id="KW-0328">Glycosyltransferase</keyword>
<name>A0A5M4FBF9_9ACTN</name>
<dbReference type="GO" id="GO:0009002">
    <property type="term" value="F:serine-type D-Ala-D-Ala carboxypeptidase activity"/>
    <property type="evidence" value="ECO:0007669"/>
    <property type="project" value="UniProtKB-EC"/>
</dbReference>
<dbReference type="InterPro" id="IPR001264">
    <property type="entry name" value="Glyco_trans_51"/>
</dbReference>
<comment type="similarity">
    <text evidence="1">In the C-terminal section; belongs to the transpeptidase family.</text>
</comment>
<dbReference type="PANTHER" id="PTHR32282">
    <property type="entry name" value="BINDING PROTEIN TRANSPEPTIDASE, PUTATIVE-RELATED"/>
    <property type="match status" value="1"/>
</dbReference>
<evidence type="ECO:0000259" key="16">
    <source>
        <dbReference type="Pfam" id="PF00905"/>
    </source>
</evidence>
<keyword evidence="8" id="KW-0133">Cell shape</keyword>
<evidence type="ECO:0000259" key="17">
    <source>
        <dbReference type="Pfam" id="PF00912"/>
    </source>
</evidence>
<dbReference type="GO" id="GO:0006508">
    <property type="term" value="P:proteolysis"/>
    <property type="evidence" value="ECO:0007669"/>
    <property type="project" value="UniProtKB-KW"/>
</dbReference>
<evidence type="ECO:0000256" key="9">
    <source>
        <dbReference type="ARBA" id="ARBA00022984"/>
    </source>
</evidence>
<keyword evidence="7" id="KW-0378">Hydrolase</keyword>
<keyword evidence="10" id="KW-0511">Multifunctional enzyme</keyword>
<evidence type="ECO:0000256" key="8">
    <source>
        <dbReference type="ARBA" id="ARBA00022960"/>
    </source>
</evidence>
<organism evidence="18 19">
    <name type="scientific">Aeromicrobium ginsengisoli</name>
    <dbReference type="NCBI Taxonomy" id="363867"/>
    <lineage>
        <taxon>Bacteria</taxon>
        <taxon>Bacillati</taxon>
        <taxon>Actinomycetota</taxon>
        <taxon>Actinomycetes</taxon>
        <taxon>Propionibacteriales</taxon>
        <taxon>Nocardioidaceae</taxon>
        <taxon>Aeromicrobium</taxon>
    </lineage>
</organism>
<dbReference type="Gene3D" id="1.10.3810.10">
    <property type="entry name" value="Biosynthetic peptidoglycan transglycosylase-like"/>
    <property type="match status" value="1"/>
</dbReference>
<evidence type="ECO:0000256" key="10">
    <source>
        <dbReference type="ARBA" id="ARBA00023268"/>
    </source>
</evidence>
<proteinExistence type="inferred from homology"/>